<feature type="compositionally biased region" description="Basic and acidic residues" evidence="5">
    <location>
        <begin position="387"/>
        <end position="400"/>
    </location>
</feature>
<evidence type="ECO:0000256" key="4">
    <source>
        <dbReference type="ARBA" id="ARBA00023157"/>
    </source>
</evidence>
<proteinExistence type="inferred from homology"/>
<feature type="region of interest" description="Disordered" evidence="5">
    <location>
        <begin position="200"/>
        <end position="231"/>
    </location>
</feature>
<evidence type="ECO:0000259" key="6">
    <source>
        <dbReference type="SMART" id="SM00277"/>
    </source>
</evidence>
<accession>A0AAQ4DY41</accession>
<evidence type="ECO:0000313" key="7">
    <source>
        <dbReference type="EMBL" id="KAK8767381.1"/>
    </source>
</evidence>
<keyword evidence="8" id="KW-1185">Reference proteome</keyword>
<sequence>EFVPCPDGSFCNDGQTCCLLSSGGYGCCPYAHAKCCSDHASCCPEGYQCKVSTHQCIHATSNHTVAMAKKVEPVIQAPRAPATNAEFVPCPDGSYCNDGQTCCLLSSGGYGCCPYAHAKCCSDHASCCPEGYQCKVSTHQCIHATSNHTVAMAMKVDPVVQAPRSSAAILNAGLVPCPDGSYCNDGQTCCLLSSVQGVHPPVRPRRQQPHSGHGQEGRPCRTSPEDSRNQAQCRIRSLPRWLVLQRRPDMLPPELGWVRLLPVRPCGVLQRPRQLLPRGIPVQGVHPPVRPRHQQPYSGHGQEGRTRRSGTEDVRNQCRIRSLPRWLVLQRRPDMLPPELGRVRLLPVRPCGVLQRPRQLLPRGIPVQGVHPPVRPRHQQPYSGHGQEGRTRRSSTERRQQTSVMPN</sequence>
<dbReference type="GO" id="GO:0005576">
    <property type="term" value="C:extracellular region"/>
    <property type="evidence" value="ECO:0007669"/>
    <property type="project" value="UniProtKB-SubCell"/>
</dbReference>
<gene>
    <name evidence="7" type="ORF">V5799_005837</name>
</gene>
<dbReference type="Gene3D" id="2.10.25.160">
    <property type="entry name" value="Granulin"/>
    <property type="match status" value="2"/>
</dbReference>
<comment type="subcellular location">
    <subcellularLocation>
        <location evidence="1">Secreted</location>
    </subcellularLocation>
</comment>
<dbReference type="SUPFAM" id="SSF57277">
    <property type="entry name" value="Granulin repeat"/>
    <property type="match status" value="2"/>
</dbReference>
<feature type="non-terminal residue" evidence="7">
    <location>
        <position position="1"/>
    </location>
</feature>
<organism evidence="7 8">
    <name type="scientific">Amblyomma americanum</name>
    <name type="common">Lone star tick</name>
    <dbReference type="NCBI Taxonomy" id="6943"/>
    <lineage>
        <taxon>Eukaryota</taxon>
        <taxon>Metazoa</taxon>
        <taxon>Ecdysozoa</taxon>
        <taxon>Arthropoda</taxon>
        <taxon>Chelicerata</taxon>
        <taxon>Arachnida</taxon>
        <taxon>Acari</taxon>
        <taxon>Parasitiformes</taxon>
        <taxon>Ixodida</taxon>
        <taxon>Ixodoidea</taxon>
        <taxon>Ixodidae</taxon>
        <taxon>Amblyomminae</taxon>
        <taxon>Amblyomma</taxon>
    </lineage>
</organism>
<feature type="compositionally biased region" description="Basic and acidic residues" evidence="5">
    <location>
        <begin position="213"/>
        <end position="228"/>
    </location>
</feature>
<keyword evidence="3" id="KW-0964">Secreted</keyword>
<name>A0AAQ4DY41_AMBAM</name>
<evidence type="ECO:0000256" key="5">
    <source>
        <dbReference type="SAM" id="MobiDB-lite"/>
    </source>
</evidence>
<feature type="region of interest" description="Disordered" evidence="5">
    <location>
        <begin position="279"/>
        <end position="315"/>
    </location>
</feature>
<dbReference type="Proteomes" id="UP001321473">
    <property type="component" value="Unassembled WGS sequence"/>
</dbReference>
<protein>
    <recommendedName>
        <fullName evidence="6">Granulins domain-containing protein</fullName>
    </recommendedName>
</protein>
<feature type="domain" description="Granulins" evidence="6">
    <location>
        <begin position="5"/>
        <end position="56"/>
    </location>
</feature>
<dbReference type="PANTHER" id="PTHR12274">
    <property type="entry name" value="GRANULIN"/>
    <property type="match status" value="1"/>
</dbReference>
<dbReference type="AlphaFoldDB" id="A0AAQ4DY41"/>
<evidence type="ECO:0000313" key="8">
    <source>
        <dbReference type="Proteomes" id="UP001321473"/>
    </source>
</evidence>
<dbReference type="EMBL" id="JARKHS020025516">
    <property type="protein sequence ID" value="KAK8767381.1"/>
    <property type="molecule type" value="Genomic_DNA"/>
</dbReference>
<keyword evidence="4" id="KW-1015">Disulfide bond</keyword>
<comment type="caution">
    <text evidence="7">The sequence shown here is derived from an EMBL/GenBank/DDBJ whole genome shotgun (WGS) entry which is preliminary data.</text>
</comment>
<dbReference type="Pfam" id="PF00396">
    <property type="entry name" value="Granulin"/>
    <property type="match status" value="2"/>
</dbReference>
<feature type="domain" description="Granulins" evidence="6">
    <location>
        <begin position="90"/>
        <end position="141"/>
    </location>
</feature>
<comment type="similarity">
    <text evidence="2">Belongs to the granulin family.</text>
</comment>
<evidence type="ECO:0000256" key="1">
    <source>
        <dbReference type="ARBA" id="ARBA00004613"/>
    </source>
</evidence>
<dbReference type="PANTHER" id="PTHR12274:SF3">
    <property type="entry name" value="PROGRANULIN"/>
    <property type="match status" value="1"/>
</dbReference>
<dbReference type="SMART" id="SM00277">
    <property type="entry name" value="GRAN"/>
    <property type="match status" value="2"/>
</dbReference>
<dbReference type="InterPro" id="IPR037277">
    <property type="entry name" value="Granulin_sf"/>
</dbReference>
<evidence type="ECO:0000256" key="2">
    <source>
        <dbReference type="ARBA" id="ARBA00010093"/>
    </source>
</evidence>
<dbReference type="InterPro" id="IPR000118">
    <property type="entry name" value="Granulin"/>
</dbReference>
<reference evidence="7 8" key="1">
    <citation type="journal article" date="2023" name="Arcadia Sci">
        <title>De novo assembly of a long-read Amblyomma americanum tick genome.</title>
        <authorList>
            <person name="Chou S."/>
            <person name="Poskanzer K.E."/>
            <person name="Rollins M."/>
            <person name="Thuy-Boun P.S."/>
        </authorList>
    </citation>
    <scope>NUCLEOTIDE SEQUENCE [LARGE SCALE GENOMIC DNA]</scope>
    <source>
        <strain evidence="7">F_SG_1</strain>
        <tissue evidence="7">Salivary glands</tissue>
    </source>
</reference>
<evidence type="ECO:0000256" key="3">
    <source>
        <dbReference type="ARBA" id="ARBA00022525"/>
    </source>
</evidence>
<dbReference type="InterPro" id="IPR039036">
    <property type="entry name" value="Granulin_fam"/>
</dbReference>
<feature type="compositionally biased region" description="Basic and acidic residues" evidence="5">
    <location>
        <begin position="302"/>
        <end position="315"/>
    </location>
</feature>
<feature type="region of interest" description="Disordered" evidence="5">
    <location>
        <begin position="362"/>
        <end position="407"/>
    </location>
</feature>